<evidence type="ECO:0000256" key="1">
    <source>
        <dbReference type="SAM" id="MobiDB-lite"/>
    </source>
</evidence>
<keyword evidence="2" id="KW-0732">Signal</keyword>
<organism evidence="3 4">
    <name type="scientific">Blattamonas nauphoetae</name>
    <dbReference type="NCBI Taxonomy" id="2049346"/>
    <lineage>
        <taxon>Eukaryota</taxon>
        <taxon>Metamonada</taxon>
        <taxon>Preaxostyla</taxon>
        <taxon>Oxymonadida</taxon>
        <taxon>Blattamonas</taxon>
    </lineage>
</organism>
<keyword evidence="4" id="KW-1185">Reference proteome</keyword>
<reference evidence="3 4" key="1">
    <citation type="journal article" date="2022" name="bioRxiv">
        <title>Genomics of Preaxostyla Flagellates Illuminates Evolutionary Transitions and the Path Towards Mitochondrial Loss.</title>
        <authorList>
            <person name="Novak L.V.F."/>
            <person name="Treitli S.C."/>
            <person name="Pyrih J."/>
            <person name="Halakuc P."/>
            <person name="Pipaliya S.V."/>
            <person name="Vacek V."/>
            <person name="Brzon O."/>
            <person name="Soukal P."/>
            <person name="Eme L."/>
            <person name="Dacks J.B."/>
            <person name="Karnkowska A."/>
            <person name="Elias M."/>
            <person name="Hampl V."/>
        </authorList>
    </citation>
    <scope>NUCLEOTIDE SEQUENCE [LARGE SCALE GENOMIC DNA]</scope>
    <source>
        <strain evidence="3">NAU3</strain>
        <tissue evidence="3">Gut</tissue>
    </source>
</reference>
<evidence type="ECO:0000313" key="3">
    <source>
        <dbReference type="EMBL" id="KAK2948682.1"/>
    </source>
</evidence>
<proteinExistence type="predicted"/>
<dbReference type="Proteomes" id="UP001281761">
    <property type="component" value="Unassembled WGS sequence"/>
</dbReference>
<protein>
    <submittedName>
        <fullName evidence="3">Uncharacterized protein</fullName>
    </submittedName>
</protein>
<accession>A0ABQ9X8D7</accession>
<gene>
    <name evidence="3" type="ORF">BLNAU_16423</name>
</gene>
<feature type="region of interest" description="Disordered" evidence="1">
    <location>
        <begin position="87"/>
        <end position="110"/>
    </location>
</feature>
<feature type="chain" id="PRO_5045161178" evidence="2">
    <location>
        <begin position="19"/>
        <end position="110"/>
    </location>
</feature>
<evidence type="ECO:0000313" key="4">
    <source>
        <dbReference type="Proteomes" id="UP001281761"/>
    </source>
</evidence>
<comment type="caution">
    <text evidence="3">The sequence shown here is derived from an EMBL/GenBank/DDBJ whole genome shotgun (WGS) entry which is preliminary data.</text>
</comment>
<feature type="signal peptide" evidence="2">
    <location>
        <begin position="1"/>
        <end position="18"/>
    </location>
</feature>
<dbReference type="EMBL" id="JARBJD010000171">
    <property type="protein sequence ID" value="KAK2948682.1"/>
    <property type="molecule type" value="Genomic_DNA"/>
</dbReference>
<sequence>MNLLGLILIHHLWLEATSTKERILPLSLQMDFAPPTEAAHISGNERAFVPQISLNYGTYHSNTYLMDSISLSLLGPYTTICHTSSLTDSETSNIIDQDDQPNGNQNTENR</sequence>
<name>A0ABQ9X8D7_9EUKA</name>
<evidence type="ECO:0000256" key="2">
    <source>
        <dbReference type="SAM" id="SignalP"/>
    </source>
</evidence>